<dbReference type="AlphaFoldDB" id="J9FNZ4"/>
<dbReference type="InterPro" id="IPR015943">
    <property type="entry name" value="WD40/YVTN_repeat-like_dom_sf"/>
</dbReference>
<gene>
    <name evidence="2" type="ORF">EVA_22792</name>
</gene>
<comment type="caution">
    <text evidence="2">The sequence shown here is derived from an EMBL/GenBank/DDBJ whole genome shotgun (WGS) entry which is preliminary data.</text>
</comment>
<dbReference type="Pfam" id="PF21544">
    <property type="entry name" value="PorZ_N_b_propeller"/>
    <property type="match status" value="1"/>
</dbReference>
<protein>
    <submittedName>
        <fullName evidence="2">Immunoreactive 84 kDa antigen</fullName>
    </submittedName>
</protein>
<reference evidence="2" key="1">
    <citation type="journal article" date="2012" name="PLoS ONE">
        <title>Gene sets for utilization of primary and secondary nutrition supplies in the distal gut of endangered iberian lynx.</title>
        <authorList>
            <person name="Alcaide M."/>
            <person name="Messina E."/>
            <person name="Richter M."/>
            <person name="Bargiela R."/>
            <person name="Peplies J."/>
            <person name="Huws S.A."/>
            <person name="Newbold C.J."/>
            <person name="Golyshin P.N."/>
            <person name="Simon M.A."/>
            <person name="Lopez G."/>
            <person name="Yakimov M.M."/>
            <person name="Ferrer M."/>
        </authorList>
    </citation>
    <scope>NUCLEOTIDE SEQUENCE</scope>
</reference>
<dbReference type="Gene3D" id="2.60.40.4070">
    <property type="match status" value="1"/>
</dbReference>
<evidence type="ECO:0000313" key="2">
    <source>
        <dbReference type="EMBL" id="EJW89089.1"/>
    </source>
</evidence>
<evidence type="ECO:0000259" key="1">
    <source>
        <dbReference type="Pfam" id="PF21544"/>
    </source>
</evidence>
<dbReference type="InterPro" id="IPR048954">
    <property type="entry name" value="PorZ_N"/>
</dbReference>
<dbReference type="InterPro" id="IPR011110">
    <property type="entry name" value="Reg_prop"/>
</dbReference>
<name>J9FNZ4_9ZZZZ</name>
<dbReference type="EMBL" id="AMCI01009707">
    <property type="protein sequence ID" value="EJW89089.1"/>
    <property type="molecule type" value="Genomic_DNA"/>
</dbReference>
<dbReference type="SUPFAM" id="SSF63829">
    <property type="entry name" value="Calcium-dependent phosphotriesterase"/>
    <property type="match status" value="2"/>
</dbReference>
<sequence>MANVGDWSMHLAYHNTSANVVAGEEIYAVFEGNLLAYRPKDNEVRFFSRLNGLNGKNITRIGYSESEKCVVLLYDNFQIDLFYPQDETVVSIPQIRQTGADRLKSNNLFVNGSDALISVNDGVIHISLSKQEIVGYYVLNKNIGAAALYKDYYYASDAGHLYRCATSGNPLDFHEWEIIQNAAFFKFLICGDYLYGSTVANQPNGYTTGLWLMNADGVSFKRITDAVYPLMSVGGTKLTLVSGAKLRVIDAQNPTTFELDINRKNSWKGVSRMHDGTFWMSDGYQGLQAYTVAGDSLKTVGDAIGNYGPRRDLCYYMRPYGNKLYIAGGRLDPYDRDHYPGTIMTYENGKWNYFQEEGIQTETGVKYRDITSVVVDPKNPDHVVATSGGTGLYDFEKQHFSQHTDNTNSPLQSAAGKDRSYVRLDGLNYDAKGNLWLVNNTMQDTILRARHPDGSWKSFYFEPIKKAPTCEKTLIDSKGRLWMASRRTVENHSAGLFFLDYNQTLDNTKDDVFAYKTTFVNQDGKSYTLGGVYCMVEDADGSIWVGTKAGLFIITQPDDYHKAGSYETQIKIPRNDGTNLADYLLSEVPISAIAIDGAGRKWIGTISNGLYLVSKDGMKVLEHFDMDNSPLLSNYIYALAPNPETGEVMIGTDKGICSYQSGASQPEPTLDKNNIKVYPNPVRPEYHGNVTVKGLTEDAEVKVMTASGNVVASGRAVGGSFTWDVRDGVGARVAPGIYYFMIATQDGKDGIAAKVAVI</sequence>
<dbReference type="Gene3D" id="2.130.10.10">
    <property type="entry name" value="YVTN repeat-like/Quinoprotein amine dehydrogenase"/>
    <property type="match status" value="1"/>
</dbReference>
<feature type="domain" description="PorZ N-terminal beta-propeller" evidence="1">
    <location>
        <begin position="26"/>
        <end position="177"/>
    </location>
</feature>
<accession>J9FNZ4</accession>
<dbReference type="Pfam" id="PF07494">
    <property type="entry name" value="Reg_prop"/>
    <property type="match status" value="1"/>
</dbReference>
<proteinExistence type="predicted"/>
<organism evidence="2">
    <name type="scientific">gut metagenome</name>
    <dbReference type="NCBI Taxonomy" id="749906"/>
    <lineage>
        <taxon>unclassified sequences</taxon>
        <taxon>metagenomes</taxon>
        <taxon>organismal metagenomes</taxon>
    </lineage>
</organism>